<dbReference type="EMBL" id="FWXV01000008">
    <property type="protein sequence ID" value="SMD22934.1"/>
    <property type="molecule type" value="Genomic_DNA"/>
</dbReference>
<sequence length="68" mass="7453">MFTRFKPCMATGDTDQLYGSAQWNTDKIPEASTVPVMLHPVDVLDGSAIPVPDMLNDHVSQVHRAKTA</sequence>
<evidence type="ECO:0000313" key="2">
    <source>
        <dbReference type="Proteomes" id="UP000192674"/>
    </source>
</evidence>
<accession>A0A1W2FMF8</accession>
<dbReference type="Proteomes" id="UP000192674">
    <property type="component" value="Unassembled WGS sequence"/>
</dbReference>
<name>A0A1W2FMF8_KIBAR</name>
<keyword evidence="2" id="KW-1185">Reference proteome</keyword>
<evidence type="ECO:0000313" key="1">
    <source>
        <dbReference type="EMBL" id="SMD22934.1"/>
    </source>
</evidence>
<protein>
    <submittedName>
        <fullName evidence="1">Uncharacterized protein</fullName>
    </submittedName>
</protein>
<dbReference type="AlphaFoldDB" id="A0A1W2FMF8"/>
<reference evidence="1 2" key="1">
    <citation type="submission" date="2017-04" db="EMBL/GenBank/DDBJ databases">
        <authorList>
            <person name="Afonso C.L."/>
            <person name="Miller P.J."/>
            <person name="Scott M.A."/>
            <person name="Spackman E."/>
            <person name="Goraichik I."/>
            <person name="Dimitrov K.M."/>
            <person name="Suarez D.L."/>
            <person name="Swayne D.E."/>
        </authorList>
    </citation>
    <scope>NUCLEOTIDE SEQUENCE [LARGE SCALE GENOMIC DNA]</scope>
    <source>
        <strain evidence="1 2">DSM 43828</strain>
    </source>
</reference>
<proteinExistence type="predicted"/>
<gene>
    <name evidence="1" type="ORF">SAMN05661093_07715</name>
</gene>
<organism evidence="1 2">
    <name type="scientific">Kibdelosporangium aridum</name>
    <dbReference type="NCBI Taxonomy" id="2030"/>
    <lineage>
        <taxon>Bacteria</taxon>
        <taxon>Bacillati</taxon>
        <taxon>Actinomycetota</taxon>
        <taxon>Actinomycetes</taxon>
        <taxon>Pseudonocardiales</taxon>
        <taxon>Pseudonocardiaceae</taxon>
        <taxon>Kibdelosporangium</taxon>
    </lineage>
</organism>